<evidence type="ECO:0000256" key="1">
    <source>
        <dbReference type="SAM" id="MobiDB-lite"/>
    </source>
</evidence>
<evidence type="ECO:0000313" key="2">
    <source>
        <dbReference type="EMBL" id="KAJ5366724.1"/>
    </source>
</evidence>
<comment type="caution">
    <text evidence="2">The sequence shown here is derived from an EMBL/GenBank/DDBJ whole genome shotgun (WGS) entry which is preliminary data.</text>
</comment>
<feature type="compositionally biased region" description="Basic and acidic residues" evidence="1">
    <location>
        <begin position="152"/>
        <end position="165"/>
    </location>
</feature>
<dbReference type="EMBL" id="JAPZBR010000001">
    <property type="protein sequence ID" value="KAJ5366724.1"/>
    <property type="molecule type" value="Genomic_DNA"/>
</dbReference>
<organism evidence="2 3">
    <name type="scientific">Penicillium brevicompactum</name>
    <dbReference type="NCBI Taxonomy" id="5074"/>
    <lineage>
        <taxon>Eukaryota</taxon>
        <taxon>Fungi</taxon>
        <taxon>Dikarya</taxon>
        <taxon>Ascomycota</taxon>
        <taxon>Pezizomycotina</taxon>
        <taxon>Eurotiomycetes</taxon>
        <taxon>Eurotiomycetidae</taxon>
        <taxon>Eurotiales</taxon>
        <taxon>Aspergillaceae</taxon>
        <taxon>Penicillium</taxon>
    </lineage>
</organism>
<gene>
    <name evidence="2" type="ORF">N7541_000665</name>
</gene>
<feature type="region of interest" description="Disordered" evidence="1">
    <location>
        <begin position="36"/>
        <end position="55"/>
    </location>
</feature>
<dbReference type="AlphaFoldDB" id="A0A9W9RX76"/>
<feature type="region of interest" description="Disordered" evidence="1">
    <location>
        <begin position="73"/>
        <end position="165"/>
    </location>
</feature>
<accession>A0A9W9RX76</accession>
<sequence>MRSPGAYTSYYPSSRQYYPREPRVIYVDPEYYYNSEDYDTGYSRPRQQYAPKAQYLQPPPIFTKYTCYRPEEYIRREPRSGRRVRFDDQPQYERPTRPSSPDSWRPTRSGVHYEVREPRGTAPSRLFERERRPYPPPPESDVPLRPSQPRYYETREPRSYREGRREMDRAARRVKTRSGYFRGWWAFT</sequence>
<dbReference type="Proteomes" id="UP001148299">
    <property type="component" value="Unassembled WGS sequence"/>
</dbReference>
<protein>
    <submittedName>
        <fullName evidence="2">Uncharacterized protein</fullName>
    </submittedName>
</protein>
<proteinExistence type="predicted"/>
<reference evidence="2" key="2">
    <citation type="journal article" date="2023" name="IMA Fungus">
        <title>Comparative genomic study of the Penicillium genus elucidates a diverse pangenome and 15 lateral gene transfer events.</title>
        <authorList>
            <person name="Petersen C."/>
            <person name="Sorensen T."/>
            <person name="Nielsen M.R."/>
            <person name="Sondergaard T.E."/>
            <person name="Sorensen J.L."/>
            <person name="Fitzpatrick D.A."/>
            <person name="Frisvad J.C."/>
            <person name="Nielsen K.L."/>
        </authorList>
    </citation>
    <scope>NUCLEOTIDE SEQUENCE</scope>
    <source>
        <strain evidence="2">IBT 35675</strain>
    </source>
</reference>
<name>A0A9W9RX76_PENBR</name>
<feature type="compositionally biased region" description="Basic and acidic residues" evidence="1">
    <location>
        <begin position="73"/>
        <end position="88"/>
    </location>
</feature>
<evidence type="ECO:0000313" key="3">
    <source>
        <dbReference type="Proteomes" id="UP001148299"/>
    </source>
</evidence>
<reference evidence="2" key="1">
    <citation type="submission" date="2022-12" db="EMBL/GenBank/DDBJ databases">
        <authorList>
            <person name="Petersen C."/>
        </authorList>
    </citation>
    <scope>NUCLEOTIDE SEQUENCE</scope>
    <source>
        <strain evidence="2">IBT 35675</strain>
    </source>
</reference>
<keyword evidence="3" id="KW-1185">Reference proteome</keyword>